<name>A0ABS8GH04_9MICC</name>
<dbReference type="PROSITE" id="PS50943">
    <property type="entry name" value="HTH_CROC1"/>
    <property type="match status" value="1"/>
</dbReference>
<organism evidence="3 4">
    <name type="scientific">Arthrobacter gengyunqii</name>
    <dbReference type="NCBI Taxonomy" id="2886940"/>
    <lineage>
        <taxon>Bacteria</taxon>
        <taxon>Bacillati</taxon>
        <taxon>Actinomycetota</taxon>
        <taxon>Actinomycetes</taxon>
        <taxon>Micrococcales</taxon>
        <taxon>Micrococcaceae</taxon>
        <taxon>Arthrobacter</taxon>
    </lineage>
</organism>
<comment type="caution">
    <text evidence="3">The sequence shown here is derived from an EMBL/GenBank/DDBJ whole genome shotgun (WGS) entry which is preliminary data.</text>
</comment>
<dbReference type="Gene3D" id="1.10.260.40">
    <property type="entry name" value="lambda repressor-like DNA-binding domains"/>
    <property type="match status" value="1"/>
</dbReference>
<gene>
    <name evidence="3" type="ORF">LJ752_07660</name>
</gene>
<accession>A0ABS8GH04</accession>
<evidence type="ECO:0000259" key="2">
    <source>
        <dbReference type="PROSITE" id="PS50943"/>
    </source>
</evidence>
<evidence type="ECO:0000256" key="1">
    <source>
        <dbReference type="SAM" id="MobiDB-lite"/>
    </source>
</evidence>
<dbReference type="CDD" id="cd00093">
    <property type="entry name" value="HTH_XRE"/>
    <property type="match status" value="1"/>
</dbReference>
<dbReference type="Proteomes" id="UP001139168">
    <property type="component" value="Unassembled WGS sequence"/>
</dbReference>
<dbReference type="RefSeq" id="WP_227890737.1">
    <property type="nucleotide sequence ID" value="NZ_JAJFZQ010000005.1"/>
</dbReference>
<feature type="region of interest" description="Disordered" evidence="1">
    <location>
        <begin position="71"/>
        <end position="99"/>
    </location>
</feature>
<proteinExistence type="predicted"/>
<sequence>MDPYERQMIDAIRLQVRVELVEHSMRQSDLSDAVGVGSAAMNRYLQGHRTFPMQTFIAVAEAFGMTPSELIGKAEARTSRPQRGGPEAVPADSRAPAAG</sequence>
<dbReference type="InterPro" id="IPR010982">
    <property type="entry name" value="Lambda_DNA-bd_dom_sf"/>
</dbReference>
<dbReference type="SMART" id="SM00530">
    <property type="entry name" value="HTH_XRE"/>
    <property type="match status" value="1"/>
</dbReference>
<dbReference type="Pfam" id="PF13443">
    <property type="entry name" value="HTH_26"/>
    <property type="match status" value="1"/>
</dbReference>
<reference evidence="3" key="1">
    <citation type="submission" date="2021-10" db="EMBL/GenBank/DDBJ databases">
        <title>Novel species in genus Arthrobacter.</title>
        <authorList>
            <person name="Liu Y."/>
        </authorList>
    </citation>
    <scope>NUCLEOTIDE SEQUENCE</scope>
    <source>
        <strain evidence="3">Zg-Y786</strain>
    </source>
</reference>
<evidence type="ECO:0000313" key="3">
    <source>
        <dbReference type="EMBL" id="MCC3265919.1"/>
    </source>
</evidence>
<feature type="domain" description="HTH cro/C1-type" evidence="2">
    <location>
        <begin position="16"/>
        <end position="70"/>
    </location>
</feature>
<protein>
    <submittedName>
        <fullName evidence="3">Helix-turn-helix transcriptional regulator</fullName>
    </submittedName>
</protein>
<dbReference type="SUPFAM" id="SSF47413">
    <property type="entry name" value="lambda repressor-like DNA-binding domains"/>
    <property type="match status" value="1"/>
</dbReference>
<keyword evidence="4" id="KW-1185">Reference proteome</keyword>
<evidence type="ECO:0000313" key="4">
    <source>
        <dbReference type="Proteomes" id="UP001139168"/>
    </source>
</evidence>
<dbReference type="EMBL" id="JAJFZQ010000005">
    <property type="protein sequence ID" value="MCC3265919.1"/>
    <property type="molecule type" value="Genomic_DNA"/>
</dbReference>
<dbReference type="InterPro" id="IPR001387">
    <property type="entry name" value="Cro/C1-type_HTH"/>
</dbReference>